<reference evidence="3" key="1">
    <citation type="journal article" date="2019" name="Int. J. Syst. Evol. Microbiol.">
        <title>The Global Catalogue of Microorganisms (GCM) 10K type strain sequencing project: providing services to taxonomists for standard genome sequencing and annotation.</title>
        <authorList>
            <consortium name="The Broad Institute Genomics Platform"/>
            <consortium name="The Broad Institute Genome Sequencing Center for Infectious Disease"/>
            <person name="Wu L."/>
            <person name="Ma J."/>
        </authorList>
    </citation>
    <scope>NUCLEOTIDE SEQUENCE [LARGE SCALE GENOMIC DNA]</scope>
    <source>
        <strain evidence="3">KACC 14249</strain>
    </source>
</reference>
<gene>
    <name evidence="2" type="ORF">ACFQDO_13935</name>
</gene>
<dbReference type="Gene3D" id="3.30.2010.20">
    <property type="match status" value="1"/>
</dbReference>
<protein>
    <submittedName>
        <fullName evidence="2">Metallopeptidase family protein</fullName>
    </submittedName>
</protein>
<dbReference type="RefSeq" id="WP_345715075.1">
    <property type="nucleotide sequence ID" value="NZ_BAABFP010000002.1"/>
</dbReference>
<evidence type="ECO:0000313" key="3">
    <source>
        <dbReference type="Proteomes" id="UP001596189"/>
    </source>
</evidence>
<dbReference type="InterPro" id="IPR038555">
    <property type="entry name" value="Zincin_1_sf"/>
</dbReference>
<name>A0ABW1JH88_9ACTN</name>
<evidence type="ECO:0000313" key="2">
    <source>
        <dbReference type="EMBL" id="MFC6008232.1"/>
    </source>
</evidence>
<feature type="region of interest" description="Disordered" evidence="1">
    <location>
        <begin position="1"/>
        <end position="40"/>
    </location>
</feature>
<sequence length="150" mass="16813">MLRRPSPADDPPRPAPRRRDRRGRGLRGPLAPTDLPAHRTRRTQFDDLVLDAAERLEQRWGRELDGVEFAVEDVPPSDPAPWERGEVPLGRLFPAQGSLPPRVVVYRRPLETRAPDRSLLAALVHEVVVEQVAHLLDLDPGQIDPGLADD</sequence>
<dbReference type="Pfam" id="PF06262">
    <property type="entry name" value="Zincin_1"/>
    <property type="match status" value="1"/>
</dbReference>
<proteinExistence type="predicted"/>
<dbReference type="CDD" id="cd12954">
    <property type="entry name" value="MMP_TTHA0227_like_1"/>
    <property type="match status" value="1"/>
</dbReference>
<feature type="compositionally biased region" description="Basic residues" evidence="1">
    <location>
        <begin position="15"/>
        <end position="25"/>
    </location>
</feature>
<accession>A0ABW1JH88</accession>
<dbReference type="Proteomes" id="UP001596189">
    <property type="component" value="Unassembled WGS sequence"/>
</dbReference>
<comment type="caution">
    <text evidence="2">The sequence shown here is derived from an EMBL/GenBank/DDBJ whole genome shotgun (WGS) entry which is preliminary data.</text>
</comment>
<organism evidence="2 3">
    <name type="scientific">Angustibacter luteus</name>
    <dbReference type="NCBI Taxonomy" id="658456"/>
    <lineage>
        <taxon>Bacteria</taxon>
        <taxon>Bacillati</taxon>
        <taxon>Actinomycetota</taxon>
        <taxon>Actinomycetes</taxon>
        <taxon>Kineosporiales</taxon>
        <taxon>Kineosporiaceae</taxon>
    </lineage>
</organism>
<feature type="compositionally biased region" description="Basic and acidic residues" evidence="1">
    <location>
        <begin position="1"/>
        <end position="12"/>
    </location>
</feature>
<dbReference type="EMBL" id="JBHSRD010000004">
    <property type="protein sequence ID" value="MFC6008232.1"/>
    <property type="molecule type" value="Genomic_DNA"/>
</dbReference>
<keyword evidence="3" id="KW-1185">Reference proteome</keyword>
<dbReference type="InterPro" id="IPR010428">
    <property type="entry name" value="Zincin_1"/>
</dbReference>
<dbReference type="SUPFAM" id="SSF55486">
    <property type="entry name" value="Metalloproteases ('zincins'), catalytic domain"/>
    <property type="match status" value="1"/>
</dbReference>
<evidence type="ECO:0000256" key="1">
    <source>
        <dbReference type="SAM" id="MobiDB-lite"/>
    </source>
</evidence>